<evidence type="ECO:0000313" key="1">
    <source>
        <dbReference type="EMBL" id="WRT68358.1"/>
    </source>
</evidence>
<dbReference type="EMBL" id="CP141887">
    <property type="protein sequence ID" value="WRT68358.1"/>
    <property type="molecule type" value="Genomic_DNA"/>
</dbReference>
<gene>
    <name evidence="1" type="ORF">IL334_005334</name>
</gene>
<sequence>MEDSQKKTPENRSSQVTIALIKTSYLKLSHGFKSGNSTDGVAGDKPTTIKMPHAITRQAPTKFGTRCYGILEDLFISSLPHLPTSISLLAISLDTALSSLLASSVSPLISSGGSLLTPADREMAP</sequence>
<name>A0ABZ1D327_9TREE</name>
<evidence type="ECO:0000313" key="2">
    <source>
        <dbReference type="Proteomes" id="UP001329825"/>
    </source>
</evidence>
<keyword evidence="2" id="KW-1185">Reference proteome</keyword>
<dbReference type="GeneID" id="87957465"/>
<protein>
    <submittedName>
        <fullName evidence="1">Uncharacterized protein</fullName>
    </submittedName>
</protein>
<organism evidence="1 2">
    <name type="scientific">Kwoniella shivajii</name>
    <dbReference type="NCBI Taxonomy" id="564305"/>
    <lineage>
        <taxon>Eukaryota</taxon>
        <taxon>Fungi</taxon>
        <taxon>Dikarya</taxon>
        <taxon>Basidiomycota</taxon>
        <taxon>Agaricomycotina</taxon>
        <taxon>Tremellomycetes</taxon>
        <taxon>Tremellales</taxon>
        <taxon>Cryptococcaceae</taxon>
        <taxon>Kwoniella</taxon>
    </lineage>
</organism>
<proteinExistence type="predicted"/>
<reference evidence="1 2" key="1">
    <citation type="submission" date="2024-01" db="EMBL/GenBank/DDBJ databases">
        <title>Comparative genomics of Cryptococcus and Kwoniella reveals pathogenesis evolution and contrasting modes of karyotype evolution via chromosome fusion or intercentromeric recombination.</title>
        <authorList>
            <person name="Coelho M.A."/>
            <person name="David-Palma M."/>
            <person name="Shea T."/>
            <person name="Bowers K."/>
            <person name="McGinley-Smith S."/>
            <person name="Mohammad A.W."/>
            <person name="Gnirke A."/>
            <person name="Yurkov A.M."/>
            <person name="Nowrousian M."/>
            <person name="Sun S."/>
            <person name="Cuomo C.A."/>
            <person name="Heitman J."/>
        </authorList>
    </citation>
    <scope>NUCLEOTIDE SEQUENCE [LARGE SCALE GENOMIC DNA]</scope>
    <source>
        <strain evidence="1">CBS 11374</strain>
    </source>
</reference>
<accession>A0ABZ1D327</accession>
<dbReference type="Proteomes" id="UP001329825">
    <property type="component" value="Chromosome 7"/>
</dbReference>
<dbReference type="RefSeq" id="XP_062793098.1">
    <property type="nucleotide sequence ID" value="XM_062937047.1"/>
</dbReference>